<protein>
    <submittedName>
        <fullName evidence="1">Uncharacterized protein</fullName>
    </submittedName>
</protein>
<accession>A0A9Q3F336</accession>
<dbReference type="Proteomes" id="UP000765509">
    <property type="component" value="Unassembled WGS sequence"/>
</dbReference>
<proteinExistence type="predicted"/>
<dbReference type="AlphaFoldDB" id="A0A9Q3F336"/>
<reference evidence="1" key="1">
    <citation type="submission" date="2021-03" db="EMBL/GenBank/DDBJ databases">
        <title>Draft genome sequence of rust myrtle Austropuccinia psidii MF-1, a brazilian biotype.</title>
        <authorList>
            <person name="Quecine M.C."/>
            <person name="Pachon D.M.R."/>
            <person name="Bonatelli M.L."/>
            <person name="Correr F.H."/>
            <person name="Franceschini L.M."/>
            <person name="Leite T.F."/>
            <person name="Margarido G.R.A."/>
            <person name="Almeida C.A."/>
            <person name="Ferrarezi J.A."/>
            <person name="Labate C.A."/>
        </authorList>
    </citation>
    <scope>NUCLEOTIDE SEQUENCE</scope>
    <source>
        <strain evidence="1">MF-1</strain>
    </source>
</reference>
<organism evidence="1 2">
    <name type="scientific">Austropuccinia psidii MF-1</name>
    <dbReference type="NCBI Taxonomy" id="1389203"/>
    <lineage>
        <taxon>Eukaryota</taxon>
        <taxon>Fungi</taxon>
        <taxon>Dikarya</taxon>
        <taxon>Basidiomycota</taxon>
        <taxon>Pucciniomycotina</taxon>
        <taxon>Pucciniomycetes</taxon>
        <taxon>Pucciniales</taxon>
        <taxon>Sphaerophragmiaceae</taxon>
        <taxon>Austropuccinia</taxon>
    </lineage>
</organism>
<feature type="non-terminal residue" evidence="1">
    <location>
        <position position="1"/>
    </location>
</feature>
<feature type="non-terminal residue" evidence="1">
    <location>
        <position position="90"/>
    </location>
</feature>
<sequence>CVTGDGSGEGTTYSCAISSCTKVHFDKCYGVTKGIRGLEPNFSITVPPFGLHSYRVIGYSKYVEAYVGTTSPSGYGGSPQAICETPIPHT</sequence>
<comment type="caution">
    <text evidence="1">The sequence shown here is derived from an EMBL/GenBank/DDBJ whole genome shotgun (WGS) entry which is preliminary data.</text>
</comment>
<keyword evidence="2" id="KW-1185">Reference proteome</keyword>
<name>A0A9Q3F336_9BASI</name>
<evidence type="ECO:0000313" key="2">
    <source>
        <dbReference type="Proteomes" id="UP000765509"/>
    </source>
</evidence>
<evidence type="ECO:0000313" key="1">
    <source>
        <dbReference type="EMBL" id="MBW0532773.1"/>
    </source>
</evidence>
<dbReference type="EMBL" id="AVOT02038008">
    <property type="protein sequence ID" value="MBW0532773.1"/>
    <property type="molecule type" value="Genomic_DNA"/>
</dbReference>
<gene>
    <name evidence="1" type="ORF">O181_072488</name>
</gene>